<reference evidence="3 4" key="1">
    <citation type="journal article" date="2010" name="Science">
        <title>Genomic comparison of the ants Camponotus floridanus and Harpegnathos saltator.</title>
        <authorList>
            <person name="Bonasio R."/>
            <person name="Zhang G."/>
            <person name="Ye C."/>
            <person name="Mutti N.S."/>
            <person name="Fang X."/>
            <person name="Qin N."/>
            <person name="Donahue G."/>
            <person name="Yang P."/>
            <person name="Li Q."/>
            <person name="Li C."/>
            <person name="Zhang P."/>
            <person name="Huang Z."/>
            <person name="Berger S.L."/>
            <person name="Reinberg D."/>
            <person name="Wang J."/>
            <person name="Liebig J."/>
        </authorList>
    </citation>
    <scope>NUCLEOTIDE SEQUENCE [LARGE SCALE GENOMIC DNA]</scope>
    <source>
        <strain evidence="3 4">R22 G/1</strain>
    </source>
</reference>
<organism evidence="4">
    <name type="scientific">Harpegnathos saltator</name>
    <name type="common">Jerdon's jumping ant</name>
    <dbReference type="NCBI Taxonomy" id="610380"/>
    <lineage>
        <taxon>Eukaryota</taxon>
        <taxon>Metazoa</taxon>
        <taxon>Ecdysozoa</taxon>
        <taxon>Arthropoda</taxon>
        <taxon>Hexapoda</taxon>
        <taxon>Insecta</taxon>
        <taxon>Pterygota</taxon>
        <taxon>Neoptera</taxon>
        <taxon>Endopterygota</taxon>
        <taxon>Hymenoptera</taxon>
        <taxon>Apocrita</taxon>
        <taxon>Aculeata</taxon>
        <taxon>Formicoidea</taxon>
        <taxon>Formicidae</taxon>
        <taxon>Ponerinae</taxon>
        <taxon>Ponerini</taxon>
        <taxon>Harpegnathos</taxon>
    </lineage>
</organism>
<dbReference type="EMBL" id="GL446865">
    <property type="protein sequence ID" value="EFN87164.1"/>
    <property type="molecule type" value="Genomic_DNA"/>
</dbReference>
<keyword evidence="4" id="KW-1185">Reference proteome</keyword>
<accession>E2BAW6</accession>
<feature type="compositionally biased region" description="Low complexity" evidence="1">
    <location>
        <begin position="100"/>
        <end position="111"/>
    </location>
</feature>
<evidence type="ECO:0000313" key="3">
    <source>
        <dbReference type="EMBL" id="EFN87164.1"/>
    </source>
</evidence>
<feature type="region of interest" description="Disordered" evidence="1">
    <location>
        <begin position="1"/>
        <end position="22"/>
    </location>
</feature>
<dbReference type="Proteomes" id="UP000008237">
    <property type="component" value="Unassembled WGS sequence"/>
</dbReference>
<name>E2BAW6_HARSA</name>
<gene>
    <name evidence="3" type="ORF">EAI_02800</name>
    <name evidence="2" type="ORF">EAI_02982</name>
</gene>
<evidence type="ECO:0000256" key="1">
    <source>
        <dbReference type="SAM" id="MobiDB-lite"/>
    </source>
</evidence>
<sequence length="111" mass="12217">MPSSQSVFSQERGNNTFPKGVGTTLSPLFQNCRPDNPMEKVVRDALLQVYLQNFKPSLLLQGTFGDPLSQPGLLSQVLLTTPSLVPTAIRPKSCRRDSRSPSSPLFSFFFG</sequence>
<evidence type="ECO:0000313" key="4">
    <source>
        <dbReference type="Proteomes" id="UP000008237"/>
    </source>
</evidence>
<protein>
    <submittedName>
        <fullName evidence="3">Uncharacterized protein</fullName>
    </submittedName>
</protein>
<proteinExistence type="predicted"/>
<dbReference type="AlphaFoldDB" id="E2BAW6"/>
<dbReference type="EMBL" id="GL449209">
    <property type="protein sequence ID" value="EFN83127.1"/>
    <property type="molecule type" value="Genomic_DNA"/>
</dbReference>
<feature type="region of interest" description="Disordered" evidence="1">
    <location>
        <begin position="91"/>
        <end position="111"/>
    </location>
</feature>
<evidence type="ECO:0000313" key="2">
    <source>
        <dbReference type="EMBL" id="EFN83127.1"/>
    </source>
</evidence>